<keyword evidence="4" id="KW-1185">Reference proteome</keyword>
<feature type="coiled-coil region" evidence="1">
    <location>
        <begin position="90"/>
        <end position="151"/>
    </location>
</feature>
<keyword evidence="1" id="KW-0175">Coiled coil</keyword>
<feature type="coiled-coil region" evidence="1">
    <location>
        <begin position="31"/>
        <end position="58"/>
    </location>
</feature>
<reference evidence="3" key="1">
    <citation type="submission" date="2023-03" db="EMBL/GenBank/DDBJ databases">
        <title>Massive genome expansion in bonnet fungi (Mycena s.s.) driven by repeated elements and novel gene families across ecological guilds.</title>
        <authorList>
            <consortium name="Lawrence Berkeley National Laboratory"/>
            <person name="Harder C.B."/>
            <person name="Miyauchi S."/>
            <person name="Viragh M."/>
            <person name="Kuo A."/>
            <person name="Thoen E."/>
            <person name="Andreopoulos B."/>
            <person name="Lu D."/>
            <person name="Skrede I."/>
            <person name="Drula E."/>
            <person name="Henrissat B."/>
            <person name="Morin E."/>
            <person name="Kohler A."/>
            <person name="Barry K."/>
            <person name="LaButti K."/>
            <person name="Morin E."/>
            <person name="Salamov A."/>
            <person name="Lipzen A."/>
            <person name="Mereny Z."/>
            <person name="Hegedus B."/>
            <person name="Baldrian P."/>
            <person name="Stursova M."/>
            <person name="Weitz H."/>
            <person name="Taylor A."/>
            <person name="Grigoriev I.V."/>
            <person name="Nagy L.G."/>
            <person name="Martin F."/>
            <person name="Kauserud H."/>
        </authorList>
    </citation>
    <scope>NUCLEOTIDE SEQUENCE</scope>
    <source>
        <strain evidence="3">CBHHK067</strain>
    </source>
</reference>
<feature type="coiled-coil region" evidence="1">
    <location>
        <begin position="191"/>
        <end position="287"/>
    </location>
</feature>
<dbReference type="PANTHER" id="PTHR23159:SF31">
    <property type="entry name" value="CENTROSOME-ASSOCIATED PROTEIN CEP250 ISOFORM X1"/>
    <property type="match status" value="1"/>
</dbReference>
<evidence type="ECO:0000256" key="1">
    <source>
        <dbReference type="SAM" id="Coils"/>
    </source>
</evidence>
<evidence type="ECO:0000256" key="2">
    <source>
        <dbReference type="SAM" id="MobiDB-lite"/>
    </source>
</evidence>
<proteinExistence type="predicted"/>
<feature type="region of interest" description="Disordered" evidence="2">
    <location>
        <begin position="390"/>
        <end position="413"/>
    </location>
</feature>
<feature type="coiled-coil region" evidence="1">
    <location>
        <begin position="348"/>
        <end position="382"/>
    </location>
</feature>
<dbReference type="PANTHER" id="PTHR23159">
    <property type="entry name" value="CENTROSOMAL PROTEIN 2"/>
    <property type="match status" value="1"/>
</dbReference>
<name>A0AAD7GML7_MYCRO</name>
<evidence type="ECO:0000313" key="3">
    <source>
        <dbReference type="EMBL" id="KAJ7698064.1"/>
    </source>
</evidence>
<gene>
    <name evidence="3" type="ORF">B0H17DRAFT_1197046</name>
</gene>
<dbReference type="AlphaFoldDB" id="A0AAD7GML7"/>
<dbReference type="Proteomes" id="UP001221757">
    <property type="component" value="Unassembled WGS sequence"/>
</dbReference>
<protein>
    <submittedName>
        <fullName evidence="3">Uncharacterized protein</fullName>
    </submittedName>
</protein>
<organism evidence="3 4">
    <name type="scientific">Mycena rosella</name>
    <name type="common">Pink bonnet</name>
    <name type="synonym">Agaricus rosellus</name>
    <dbReference type="NCBI Taxonomy" id="1033263"/>
    <lineage>
        <taxon>Eukaryota</taxon>
        <taxon>Fungi</taxon>
        <taxon>Dikarya</taxon>
        <taxon>Basidiomycota</taxon>
        <taxon>Agaricomycotina</taxon>
        <taxon>Agaricomycetes</taxon>
        <taxon>Agaricomycetidae</taxon>
        <taxon>Agaricales</taxon>
        <taxon>Marasmiineae</taxon>
        <taxon>Mycenaceae</taxon>
        <taxon>Mycena</taxon>
    </lineage>
</organism>
<sequence length="617" mass="69445">MPMDLLTNHPELAPSILKLLSESLTASQTTTKELESKIAEQQAAAEVHAREIAELVEDNERLDTALLAATRVKREPDGLALIIGQHNHEMTILRAEKNALIAEMSRAKEDLTVLQADYTRQSELEMCQNDARDLEDRMSRERSSAEELRVMHSDSMKQNAAAMQAMTDIHKESMEENAAAMDAISEKLRIADADNARAQFARRQVDALRQEELEQHRGDMQTLGRKYQAEQKKNVHEAKASEAQLNLANDQLKKKMSQMTTERAKLQRTLEDRARELNEMRDKYEMHMAWSAKLQAEFSRRTLEYEANIQGHTEMAKKSVALVQEYEEKIANSAVESESLLKLTEEHNQAIEKDRINYEGKLKEYSDKNLQLQRDLDSLRKGRVLAQIQEATVEPKPVKKETPNLSPAPPQSEGAKYCTFMSTFPNPPYRPSLGKFDAICQAGSPLNYFEHKIPTTRRSAHFPLRQVWAGPDFVHALVFAPTEEHRGATKKRGVPLCIASVCGTVCDLFVTGSGRYIYYAGIYFVHSLRNVHPAGSATPPDVAPDAIQRAIADHAGPTAAPAPIPNNELKTECFGLQCIGFDMQLYQVLHQEFKALTNKRKASEEAGDRLQAKSQKT</sequence>
<dbReference type="EMBL" id="JARKIE010000027">
    <property type="protein sequence ID" value="KAJ7698064.1"/>
    <property type="molecule type" value="Genomic_DNA"/>
</dbReference>
<accession>A0AAD7GML7</accession>
<comment type="caution">
    <text evidence="3">The sequence shown here is derived from an EMBL/GenBank/DDBJ whole genome shotgun (WGS) entry which is preliminary data.</text>
</comment>
<evidence type="ECO:0000313" key="4">
    <source>
        <dbReference type="Proteomes" id="UP001221757"/>
    </source>
</evidence>